<evidence type="ECO:0000313" key="3">
    <source>
        <dbReference type="EMBL" id="MBP1859128.1"/>
    </source>
</evidence>
<dbReference type="InterPro" id="IPR010982">
    <property type="entry name" value="Lambda_DNA-bd_dom_sf"/>
</dbReference>
<evidence type="ECO:0000313" key="4">
    <source>
        <dbReference type="Proteomes" id="UP000823786"/>
    </source>
</evidence>
<evidence type="ECO:0000259" key="2">
    <source>
        <dbReference type="PROSITE" id="PS50943"/>
    </source>
</evidence>
<dbReference type="RefSeq" id="WP_209852930.1">
    <property type="nucleotide sequence ID" value="NZ_JAGGJV010000004.1"/>
</dbReference>
<dbReference type="Proteomes" id="UP000823786">
    <property type="component" value="Unassembled WGS sequence"/>
</dbReference>
<dbReference type="EMBL" id="JAGGJV010000004">
    <property type="protein sequence ID" value="MBP1859128.1"/>
    <property type="molecule type" value="Genomic_DNA"/>
</dbReference>
<accession>A0ABS4EMJ2</accession>
<keyword evidence="4" id="KW-1185">Reference proteome</keyword>
<dbReference type="Pfam" id="PF01381">
    <property type="entry name" value="HTH_3"/>
    <property type="match status" value="1"/>
</dbReference>
<proteinExistence type="predicted"/>
<dbReference type="PROSITE" id="PS50943">
    <property type="entry name" value="HTH_CROC1"/>
    <property type="match status" value="1"/>
</dbReference>
<evidence type="ECO:0000256" key="1">
    <source>
        <dbReference type="ARBA" id="ARBA00023125"/>
    </source>
</evidence>
<sequence>MLSEALRLIRVFHDLKQVEVAEKLGISKSHLSEIESGTKTPSIDIIERYSKTFGIPMSSILFFSENIEKAGKGEKAKTFIASKVINFLQLIEQKSSSHAA</sequence>
<dbReference type="InterPro" id="IPR001387">
    <property type="entry name" value="Cro/C1-type_HTH"/>
</dbReference>
<dbReference type="SMART" id="SM00530">
    <property type="entry name" value="HTH_XRE"/>
    <property type="match status" value="1"/>
</dbReference>
<name>A0ABS4EMJ2_9HYPH</name>
<dbReference type="PANTHER" id="PTHR46558:SF4">
    <property type="entry name" value="DNA-BIDING PHAGE PROTEIN"/>
    <property type="match status" value="1"/>
</dbReference>
<organism evidence="3 4">
    <name type="scientific">Rhizobium herbae</name>
    <dbReference type="NCBI Taxonomy" id="508661"/>
    <lineage>
        <taxon>Bacteria</taxon>
        <taxon>Pseudomonadati</taxon>
        <taxon>Pseudomonadota</taxon>
        <taxon>Alphaproteobacteria</taxon>
        <taxon>Hyphomicrobiales</taxon>
        <taxon>Rhizobiaceae</taxon>
        <taxon>Rhizobium/Agrobacterium group</taxon>
        <taxon>Rhizobium</taxon>
    </lineage>
</organism>
<feature type="domain" description="HTH cro/C1-type" evidence="2">
    <location>
        <begin position="6"/>
        <end position="60"/>
    </location>
</feature>
<dbReference type="Gene3D" id="1.10.260.40">
    <property type="entry name" value="lambda repressor-like DNA-binding domains"/>
    <property type="match status" value="1"/>
</dbReference>
<gene>
    <name evidence="3" type="ORF">J2Z75_002640</name>
</gene>
<dbReference type="SUPFAM" id="SSF47413">
    <property type="entry name" value="lambda repressor-like DNA-binding domains"/>
    <property type="match status" value="1"/>
</dbReference>
<reference evidence="3 4" key="1">
    <citation type="submission" date="2021-03" db="EMBL/GenBank/DDBJ databases">
        <title>Genomic Encyclopedia of Type Strains, Phase IV (KMG-IV): sequencing the most valuable type-strain genomes for metagenomic binning, comparative biology and taxonomic classification.</title>
        <authorList>
            <person name="Goeker M."/>
        </authorList>
    </citation>
    <scope>NUCLEOTIDE SEQUENCE [LARGE SCALE GENOMIC DNA]</scope>
    <source>
        <strain evidence="3 4">DSM 26427</strain>
    </source>
</reference>
<dbReference type="CDD" id="cd00093">
    <property type="entry name" value="HTH_XRE"/>
    <property type="match status" value="1"/>
</dbReference>
<keyword evidence="1" id="KW-0238">DNA-binding</keyword>
<dbReference type="PANTHER" id="PTHR46558">
    <property type="entry name" value="TRACRIPTIONAL REGULATORY PROTEIN-RELATED-RELATED"/>
    <property type="match status" value="1"/>
</dbReference>
<protein>
    <submittedName>
        <fullName evidence="3">Transcriptional regulator with XRE-family HTH domain</fullName>
    </submittedName>
</protein>
<comment type="caution">
    <text evidence="3">The sequence shown here is derived from an EMBL/GenBank/DDBJ whole genome shotgun (WGS) entry which is preliminary data.</text>
</comment>